<dbReference type="SUPFAM" id="SSF56235">
    <property type="entry name" value="N-terminal nucleophile aminohydrolases (Ntn hydrolases)"/>
    <property type="match status" value="1"/>
</dbReference>
<reference evidence="7" key="1">
    <citation type="submission" date="2018-11" db="EMBL/GenBank/DDBJ databases">
        <authorList>
            <consortium name="Pathogen Informatics"/>
        </authorList>
    </citation>
    <scope>NUCLEOTIDE SEQUENCE</scope>
</reference>
<accession>A0A3S5AA77</accession>
<evidence type="ECO:0000256" key="6">
    <source>
        <dbReference type="RuleBase" id="RU004203"/>
    </source>
</evidence>
<organism evidence="7 8">
    <name type="scientific">Protopolystoma xenopodis</name>
    <dbReference type="NCBI Taxonomy" id="117903"/>
    <lineage>
        <taxon>Eukaryota</taxon>
        <taxon>Metazoa</taxon>
        <taxon>Spiralia</taxon>
        <taxon>Lophotrochozoa</taxon>
        <taxon>Platyhelminthes</taxon>
        <taxon>Monogenea</taxon>
        <taxon>Polyopisthocotylea</taxon>
        <taxon>Polystomatidea</taxon>
        <taxon>Polystomatidae</taxon>
        <taxon>Protopolystoma</taxon>
    </lineage>
</organism>
<protein>
    <recommendedName>
        <fullName evidence="6">Proteasome subunit beta</fullName>
    </recommendedName>
</protein>
<evidence type="ECO:0000256" key="1">
    <source>
        <dbReference type="ARBA" id="ARBA00011656"/>
    </source>
</evidence>
<keyword evidence="8" id="KW-1185">Reference proteome</keyword>
<evidence type="ECO:0000256" key="3">
    <source>
        <dbReference type="ARBA" id="ARBA00022942"/>
    </source>
</evidence>
<comment type="similarity">
    <text evidence="6">Belongs to the peptidase T1B family.</text>
</comment>
<dbReference type="InterPro" id="IPR001353">
    <property type="entry name" value="Proteasome_sua/b"/>
</dbReference>
<dbReference type="PROSITE" id="PS00854">
    <property type="entry name" value="PROTEASOME_BETA_1"/>
    <property type="match status" value="1"/>
</dbReference>
<dbReference type="OrthoDB" id="268428at2759"/>
<comment type="subcellular location">
    <subcellularLocation>
        <location evidence="6">Cytoplasm</location>
    </subcellularLocation>
    <subcellularLocation>
        <location evidence="6">Nucleus</location>
    </subcellularLocation>
</comment>
<evidence type="ECO:0000256" key="4">
    <source>
        <dbReference type="ARBA" id="ARBA00023242"/>
    </source>
</evidence>
<dbReference type="InterPro" id="IPR016050">
    <property type="entry name" value="Proteasome_bsu_CS"/>
</dbReference>
<comment type="subunit">
    <text evidence="1">The 26S proteasome consists of a 20S proteasome core and two 19S regulatory subunits. The 20S proteasome core is a barrel-shaped complex made of 28 subunits that are arranged in four stacked rings. The two outer rings are each formed by seven alpha subunits, and the two inner rings are formed by seven beta subunits. The proteolytic activity is exerted by three beta-subunits PSMB5, PSMB6 and PSMB7.</text>
</comment>
<dbReference type="GO" id="GO:0005839">
    <property type="term" value="C:proteasome core complex"/>
    <property type="evidence" value="ECO:0007669"/>
    <property type="project" value="InterPro"/>
</dbReference>
<evidence type="ECO:0000313" key="7">
    <source>
        <dbReference type="EMBL" id="VEL23991.1"/>
    </source>
</evidence>
<gene>
    <name evidence="7" type="ORF">PXEA_LOCUS17431</name>
</gene>
<name>A0A3S5AA77_9PLAT</name>
<dbReference type="Proteomes" id="UP000784294">
    <property type="component" value="Unassembled WGS sequence"/>
</dbReference>
<comment type="function">
    <text evidence="5">Non-catalytic component of the 20S core proteasome complex involved in the proteolytic degradation of most intracellular proteins. This complex plays numerous essential roles within the cell by associating with different regulatory particles. Associated with two 19S regulatory particles, forms the 26S proteasome and thus participates in the ATP-dependent degradation of ubiquitinated proteins. The 26S proteasome plays a key role in the maintenance of protein homeostasis by removing misfolded or damaged proteins that could impair cellular functions, and by removing proteins whose functions are no longer required. Associated with the PA200 or PA28, the 20S proteasome mediates ubiquitin-independent protein degradation. This type of proteolysis is required in several pathways including spermatogenesis (20S-PA200 complex) or generation of a subset of MHC class I-presented antigenic peptides (20S-PA28 complex).</text>
</comment>
<dbReference type="PANTHER" id="PTHR32194:SF2">
    <property type="entry name" value="PROTEASOME SUBUNIT BETA TYPE-1"/>
    <property type="match status" value="1"/>
</dbReference>
<proteinExistence type="inferred from homology"/>
<comment type="function">
    <text evidence="6">Component of the proteasome, a multicatalytic proteinase complex which is characterized by its ability to cleave peptides with Arg, Phe, Tyr, Leu, and Glu adjacent to the leaving group at neutral or slightly basic pH. The proteasome has an ATP-dependent proteolytic activity.</text>
</comment>
<sequence length="202" mass="23008">MMECLIGVRFNDFVLLATDTQAISSIISLKKDFDKMFRMSRRVLMGVCGEQGDAVQFAEFIQQNMQLYEIRNGYELSPKSAAYFTRKNLADSLRSQSPYAVNVLIAGYDEETGPEMYFADYLGALVKVPYAIHGYGGLFTYGILDRYYNPNMDLDSAINLVKICVKEINKRFLVNLERFKLRQVTKDGIKDLADLNIEPCQA</sequence>
<comment type="caution">
    <text evidence="7">The sequence shown here is derived from an EMBL/GenBank/DDBJ whole genome shotgun (WGS) entry which is preliminary data.</text>
</comment>
<dbReference type="GO" id="GO:0005737">
    <property type="term" value="C:cytoplasm"/>
    <property type="evidence" value="ECO:0007669"/>
    <property type="project" value="UniProtKB-SubCell"/>
</dbReference>
<dbReference type="FunFam" id="3.60.20.10:FF:000008">
    <property type="entry name" value="Proteasome subunit beta type-4"/>
    <property type="match status" value="1"/>
</dbReference>
<dbReference type="GO" id="GO:0005634">
    <property type="term" value="C:nucleus"/>
    <property type="evidence" value="ECO:0007669"/>
    <property type="project" value="UniProtKB-SubCell"/>
</dbReference>
<keyword evidence="2 6" id="KW-0963">Cytoplasm</keyword>
<dbReference type="AlphaFoldDB" id="A0A3S5AA77"/>
<keyword evidence="4 6" id="KW-0539">Nucleus</keyword>
<dbReference type="InterPro" id="IPR023333">
    <property type="entry name" value="Proteasome_suB-type"/>
</dbReference>
<dbReference type="EMBL" id="CAAALY010065149">
    <property type="protein sequence ID" value="VEL23991.1"/>
    <property type="molecule type" value="Genomic_DNA"/>
</dbReference>
<dbReference type="Pfam" id="PF00227">
    <property type="entry name" value="Proteasome"/>
    <property type="match status" value="1"/>
</dbReference>
<dbReference type="InterPro" id="IPR029055">
    <property type="entry name" value="Ntn_hydrolases_N"/>
</dbReference>
<evidence type="ECO:0000256" key="5">
    <source>
        <dbReference type="ARBA" id="ARBA00049625"/>
    </source>
</evidence>
<dbReference type="InterPro" id="IPR035206">
    <property type="entry name" value="Proteasome_beta2"/>
</dbReference>
<dbReference type="GO" id="GO:0010498">
    <property type="term" value="P:proteasomal protein catabolic process"/>
    <property type="evidence" value="ECO:0007669"/>
    <property type="project" value="InterPro"/>
</dbReference>
<evidence type="ECO:0000313" key="8">
    <source>
        <dbReference type="Proteomes" id="UP000784294"/>
    </source>
</evidence>
<comment type="subunit">
    <text evidence="6">Component of the proteasome complex.</text>
</comment>
<evidence type="ECO:0000256" key="2">
    <source>
        <dbReference type="ARBA" id="ARBA00022490"/>
    </source>
</evidence>
<dbReference type="Gene3D" id="3.60.20.10">
    <property type="entry name" value="Glutamine Phosphoribosylpyrophosphate, subunit 1, domain 1"/>
    <property type="match status" value="1"/>
</dbReference>
<dbReference type="PROSITE" id="PS51476">
    <property type="entry name" value="PROTEASOME_BETA_2"/>
    <property type="match status" value="1"/>
</dbReference>
<dbReference type="PANTHER" id="PTHR32194">
    <property type="entry name" value="METALLOPROTEASE TLDD"/>
    <property type="match status" value="1"/>
</dbReference>
<dbReference type="CDD" id="cd03758">
    <property type="entry name" value="proteasome_beta_type_2"/>
    <property type="match status" value="1"/>
</dbReference>
<keyword evidence="3 6" id="KW-0647">Proteasome</keyword>